<evidence type="ECO:0000313" key="2">
    <source>
        <dbReference type="EMBL" id="KAE8657073.1"/>
    </source>
</evidence>
<dbReference type="Gene3D" id="3.30.420.10">
    <property type="entry name" value="Ribonuclease H-like superfamily/Ribonuclease H"/>
    <property type="match status" value="1"/>
</dbReference>
<dbReference type="EMBL" id="VEPZ02001762">
    <property type="protein sequence ID" value="KAE8657073.1"/>
    <property type="molecule type" value="Genomic_DNA"/>
</dbReference>
<dbReference type="InterPro" id="IPR035892">
    <property type="entry name" value="C2_domain_sf"/>
</dbReference>
<dbReference type="CDD" id="cd00030">
    <property type="entry name" value="C2"/>
    <property type="match status" value="1"/>
</dbReference>
<comment type="caution">
    <text evidence="2">The sequence shown here is derived from an EMBL/GenBank/DDBJ whole genome shotgun (WGS) entry which is preliminary data.</text>
</comment>
<organism evidence="2 3">
    <name type="scientific">Hibiscus syriacus</name>
    <name type="common">Rose of Sharon</name>
    <dbReference type="NCBI Taxonomy" id="106335"/>
    <lineage>
        <taxon>Eukaryota</taxon>
        <taxon>Viridiplantae</taxon>
        <taxon>Streptophyta</taxon>
        <taxon>Embryophyta</taxon>
        <taxon>Tracheophyta</taxon>
        <taxon>Spermatophyta</taxon>
        <taxon>Magnoliopsida</taxon>
        <taxon>eudicotyledons</taxon>
        <taxon>Gunneridae</taxon>
        <taxon>Pentapetalae</taxon>
        <taxon>rosids</taxon>
        <taxon>malvids</taxon>
        <taxon>Malvales</taxon>
        <taxon>Malvaceae</taxon>
        <taxon>Malvoideae</taxon>
        <taxon>Hibiscus</taxon>
    </lineage>
</organism>
<dbReference type="Pfam" id="PF13456">
    <property type="entry name" value="RVT_3"/>
    <property type="match status" value="1"/>
</dbReference>
<dbReference type="Proteomes" id="UP000436088">
    <property type="component" value="Unassembled WGS sequence"/>
</dbReference>
<dbReference type="AlphaFoldDB" id="A0A6A2WEY9"/>
<sequence>MISGIHGLPLEVTVVGCYNLEENKWVSRQDTSVLSMVVPDGGKKPIFQEKFLFALIEGLRELNVVVWNSSTLIADDIIGSGRQANLSLDLSETLYSFSLTRFLPTLQDSTPRSSFPRFRRLHLASSNQSWQTVRRSKTNTAVPVSPCQTTLKLEDKRSSITARLCTVCPLRPGLTSPYAGYPPASYTYPPHVYPPPPLPSTYYPPVFLSEFLMIAATPAGIYQSLKLTSITATEAKRSNYTLLKDIDIGTSIIVLKFVGGAFVEPSHRQPFRSLSAFDKNWANYFITTTPDSSTGTAFPRPELIQWRPAPAGWFTLNTNGAVHHTSSLGSAGGLIRNKDGDWIIGFNKAVSISSPLQAELWAILKGLQLAWSQRLECLQCQTDCAEALALVTSPIAASSPVSLVRSIASLISKQ</sequence>
<reference evidence="2" key="1">
    <citation type="submission" date="2019-09" db="EMBL/GenBank/DDBJ databases">
        <title>Draft genome information of white flower Hibiscus syriacus.</title>
        <authorList>
            <person name="Kim Y.-M."/>
        </authorList>
    </citation>
    <scope>NUCLEOTIDE SEQUENCE [LARGE SCALE GENOMIC DNA]</scope>
    <source>
        <strain evidence="2">YM2019G1</strain>
    </source>
</reference>
<accession>A0A6A2WEY9</accession>
<evidence type="ECO:0000259" key="1">
    <source>
        <dbReference type="Pfam" id="PF13456"/>
    </source>
</evidence>
<dbReference type="SUPFAM" id="SSF53098">
    <property type="entry name" value="Ribonuclease H-like"/>
    <property type="match status" value="1"/>
</dbReference>
<dbReference type="PANTHER" id="PTHR47723">
    <property type="entry name" value="OS05G0353850 PROTEIN"/>
    <property type="match status" value="1"/>
</dbReference>
<dbReference type="PANTHER" id="PTHR47723:SF19">
    <property type="entry name" value="POLYNUCLEOTIDYL TRANSFERASE, RIBONUCLEASE H-LIKE SUPERFAMILY PROTEIN"/>
    <property type="match status" value="1"/>
</dbReference>
<protein>
    <submittedName>
        <fullName evidence="2">Cysteine proteinase RD21a-like</fullName>
    </submittedName>
</protein>
<dbReference type="InterPro" id="IPR002156">
    <property type="entry name" value="RNaseH_domain"/>
</dbReference>
<dbReference type="CDD" id="cd06222">
    <property type="entry name" value="RNase_H_like"/>
    <property type="match status" value="1"/>
</dbReference>
<dbReference type="GO" id="GO:0003676">
    <property type="term" value="F:nucleic acid binding"/>
    <property type="evidence" value="ECO:0007669"/>
    <property type="project" value="InterPro"/>
</dbReference>
<dbReference type="InterPro" id="IPR012337">
    <property type="entry name" value="RNaseH-like_sf"/>
</dbReference>
<proteinExistence type="predicted"/>
<keyword evidence="3" id="KW-1185">Reference proteome</keyword>
<dbReference type="GO" id="GO:0004523">
    <property type="term" value="F:RNA-DNA hybrid ribonuclease activity"/>
    <property type="evidence" value="ECO:0007669"/>
    <property type="project" value="InterPro"/>
</dbReference>
<dbReference type="InterPro" id="IPR044730">
    <property type="entry name" value="RNase_H-like_dom_plant"/>
</dbReference>
<name>A0A6A2WEY9_HIBSY</name>
<dbReference type="InterPro" id="IPR053151">
    <property type="entry name" value="RNase_H-like"/>
</dbReference>
<gene>
    <name evidence="2" type="ORF">F3Y22_tig00116997pilonHSYRG00951</name>
</gene>
<evidence type="ECO:0000313" key="3">
    <source>
        <dbReference type="Proteomes" id="UP000436088"/>
    </source>
</evidence>
<dbReference type="SUPFAM" id="SSF49562">
    <property type="entry name" value="C2 domain (Calcium/lipid-binding domain, CaLB)"/>
    <property type="match status" value="1"/>
</dbReference>
<feature type="domain" description="RNase H type-1" evidence="1">
    <location>
        <begin position="317"/>
        <end position="412"/>
    </location>
</feature>
<dbReference type="InterPro" id="IPR036397">
    <property type="entry name" value="RNaseH_sf"/>
</dbReference>